<evidence type="ECO:0000256" key="1">
    <source>
        <dbReference type="SAM" id="Phobius"/>
    </source>
</evidence>
<reference evidence="2" key="1">
    <citation type="submission" date="2020-06" db="EMBL/GenBank/DDBJ databases">
        <title>Insight into the genomes of haloalkaliphilic bacilli from Kenyan soda lakes.</title>
        <authorList>
            <person name="Mwirichia R."/>
            <person name="Villamizar G.C."/>
            <person name="Poehlein A."/>
            <person name="Mugweru J."/>
            <person name="Kipnyargis A."/>
            <person name="Kiplimo D."/>
            <person name="Orwa P."/>
            <person name="Daniel R."/>
        </authorList>
    </citation>
    <scope>NUCLEOTIDE SEQUENCE</scope>
    <source>
        <strain evidence="2">B1096_S55</strain>
    </source>
</reference>
<feature type="transmembrane region" description="Helical" evidence="1">
    <location>
        <begin position="12"/>
        <end position="33"/>
    </location>
</feature>
<proteinExistence type="predicted"/>
<sequence>MTDTKKNVRNKIILISWGFLTIILLVSTGFQIVSNVKNGDQNIRENLLASATLTIAQDESVNCEDIENIQVSKMKAGAFPFNYSVIVDMKNGSQLTVEWKDENMSETEIVNQNR</sequence>
<keyword evidence="1" id="KW-0472">Membrane</keyword>
<evidence type="ECO:0000313" key="2">
    <source>
        <dbReference type="EMBL" id="MCR6097374.1"/>
    </source>
</evidence>
<dbReference type="EMBL" id="JABXYM010000001">
    <property type="protein sequence ID" value="MCR6097374.1"/>
    <property type="molecule type" value="Genomic_DNA"/>
</dbReference>
<name>A0A9Q4B2Z4_SALAG</name>
<comment type="caution">
    <text evidence="2">The sequence shown here is derived from an EMBL/GenBank/DDBJ whole genome shotgun (WGS) entry which is preliminary data.</text>
</comment>
<evidence type="ECO:0000313" key="3">
    <source>
        <dbReference type="Proteomes" id="UP001057753"/>
    </source>
</evidence>
<protein>
    <submittedName>
        <fullName evidence="2">Uncharacterized protein</fullName>
    </submittedName>
</protein>
<dbReference type="AlphaFoldDB" id="A0A9Q4B2Z4"/>
<keyword evidence="1" id="KW-1133">Transmembrane helix</keyword>
<accession>A0A9Q4B2Z4</accession>
<dbReference type="Proteomes" id="UP001057753">
    <property type="component" value="Unassembled WGS sequence"/>
</dbReference>
<gene>
    <name evidence="2" type="ORF">HXA33_12540</name>
</gene>
<organism evidence="2 3">
    <name type="scientific">Salipaludibacillus agaradhaerens</name>
    <name type="common">Bacillus agaradhaerens</name>
    <dbReference type="NCBI Taxonomy" id="76935"/>
    <lineage>
        <taxon>Bacteria</taxon>
        <taxon>Bacillati</taxon>
        <taxon>Bacillota</taxon>
        <taxon>Bacilli</taxon>
        <taxon>Bacillales</taxon>
        <taxon>Bacillaceae</taxon>
    </lineage>
</organism>
<keyword evidence="1" id="KW-0812">Transmembrane</keyword>
<dbReference type="RefSeq" id="WP_257821769.1">
    <property type="nucleotide sequence ID" value="NZ_JABXYM010000001.1"/>
</dbReference>
<keyword evidence="3" id="KW-1185">Reference proteome</keyword>